<keyword evidence="2" id="KW-1185">Reference proteome</keyword>
<organism evidence="1 2">
    <name type="scientific">Haematococcus lacustris</name>
    <name type="common">Green alga</name>
    <name type="synonym">Haematococcus pluvialis</name>
    <dbReference type="NCBI Taxonomy" id="44745"/>
    <lineage>
        <taxon>Eukaryota</taxon>
        <taxon>Viridiplantae</taxon>
        <taxon>Chlorophyta</taxon>
        <taxon>core chlorophytes</taxon>
        <taxon>Chlorophyceae</taxon>
        <taxon>CS clade</taxon>
        <taxon>Chlamydomonadales</taxon>
        <taxon>Haematococcaceae</taxon>
        <taxon>Haematococcus</taxon>
    </lineage>
</organism>
<evidence type="ECO:0000313" key="2">
    <source>
        <dbReference type="Proteomes" id="UP000485058"/>
    </source>
</evidence>
<protein>
    <submittedName>
        <fullName evidence="1">Uncharacterized protein</fullName>
    </submittedName>
</protein>
<proteinExistence type="predicted"/>
<comment type="caution">
    <text evidence="1">The sequence shown here is derived from an EMBL/GenBank/DDBJ whole genome shotgun (WGS) entry which is preliminary data.</text>
</comment>
<sequence length="65" mass="6960">MAFTQPCHACPGAETCAIGVAPIPVNEKVRPPISRTPTQHRAAQVHCTRTQFYFCGGIPVDGPRA</sequence>
<dbReference type="EMBL" id="BLLF01003274">
    <property type="protein sequence ID" value="GFH26886.1"/>
    <property type="molecule type" value="Genomic_DNA"/>
</dbReference>
<name>A0A6A0A394_HAELA</name>
<accession>A0A6A0A394</accession>
<gene>
    <name evidence="1" type="ORF">HaLaN_25109</name>
</gene>
<dbReference type="Proteomes" id="UP000485058">
    <property type="component" value="Unassembled WGS sequence"/>
</dbReference>
<reference evidence="1 2" key="1">
    <citation type="submission" date="2020-02" db="EMBL/GenBank/DDBJ databases">
        <title>Draft genome sequence of Haematococcus lacustris strain NIES-144.</title>
        <authorList>
            <person name="Morimoto D."/>
            <person name="Nakagawa S."/>
            <person name="Yoshida T."/>
            <person name="Sawayama S."/>
        </authorList>
    </citation>
    <scope>NUCLEOTIDE SEQUENCE [LARGE SCALE GENOMIC DNA]</scope>
    <source>
        <strain evidence="1 2">NIES-144</strain>
    </source>
</reference>
<evidence type="ECO:0000313" key="1">
    <source>
        <dbReference type="EMBL" id="GFH26886.1"/>
    </source>
</evidence>
<dbReference type="AlphaFoldDB" id="A0A6A0A394"/>